<dbReference type="PANTHER" id="PTHR31115:SF3">
    <property type="entry name" value="EXPRESSED PROTEIN"/>
    <property type="match status" value="1"/>
</dbReference>
<feature type="compositionally biased region" description="Acidic residues" evidence="1">
    <location>
        <begin position="85"/>
        <end position="104"/>
    </location>
</feature>
<name>A0A8S9FKC9_BRACR</name>
<comment type="caution">
    <text evidence="2">The sequence shown here is derived from an EMBL/GenBank/DDBJ whole genome shotgun (WGS) entry which is preliminary data.</text>
</comment>
<accession>A0A8S9FKC9</accession>
<dbReference type="AlphaFoldDB" id="A0A8S9FKC9"/>
<protein>
    <submittedName>
        <fullName evidence="2">Uncharacterized protein</fullName>
    </submittedName>
</protein>
<sequence length="160" mass="17754">MGPPSPVLTSSDFDSRDLYPEELATSSVDSKASPLYHRLLSALISEDSLSINEDVHVDGFGAMHDLDEDSEFSVLNDNGFRNNDDYESEDANGEHDNLEEDTEPIFDFSQLQIPDNLGGPEFDAQPGDISSWFNMDDDEDFDIMELGVPMDDLSGLNIKL</sequence>
<dbReference type="EMBL" id="QGKY02002305">
    <property type="protein sequence ID" value="KAF2532588.1"/>
    <property type="molecule type" value="Genomic_DNA"/>
</dbReference>
<organism evidence="2">
    <name type="scientific">Brassica cretica</name>
    <name type="common">Mustard</name>
    <dbReference type="NCBI Taxonomy" id="69181"/>
    <lineage>
        <taxon>Eukaryota</taxon>
        <taxon>Viridiplantae</taxon>
        <taxon>Streptophyta</taxon>
        <taxon>Embryophyta</taxon>
        <taxon>Tracheophyta</taxon>
        <taxon>Spermatophyta</taxon>
        <taxon>Magnoliopsida</taxon>
        <taxon>eudicotyledons</taxon>
        <taxon>Gunneridae</taxon>
        <taxon>Pentapetalae</taxon>
        <taxon>rosids</taxon>
        <taxon>malvids</taxon>
        <taxon>Brassicales</taxon>
        <taxon>Brassicaceae</taxon>
        <taxon>Brassiceae</taxon>
        <taxon>Brassica</taxon>
    </lineage>
</organism>
<reference evidence="2" key="1">
    <citation type="submission" date="2019-12" db="EMBL/GenBank/DDBJ databases">
        <title>Genome sequencing and annotation of Brassica cretica.</title>
        <authorList>
            <person name="Studholme D.J."/>
            <person name="Sarris P.F."/>
        </authorList>
    </citation>
    <scope>NUCLEOTIDE SEQUENCE</scope>
    <source>
        <strain evidence="2">PFS-102/07</strain>
        <tissue evidence="2">Leaf</tissue>
    </source>
</reference>
<proteinExistence type="predicted"/>
<feature type="region of interest" description="Disordered" evidence="1">
    <location>
        <begin position="73"/>
        <end position="104"/>
    </location>
</feature>
<evidence type="ECO:0000313" key="2">
    <source>
        <dbReference type="EMBL" id="KAF2532588.1"/>
    </source>
</evidence>
<evidence type="ECO:0000256" key="1">
    <source>
        <dbReference type="SAM" id="MobiDB-lite"/>
    </source>
</evidence>
<gene>
    <name evidence="2" type="ORF">F2Q70_00031142</name>
</gene>
<dbReference type="PANTHER" id="PTHR31115">
    <property type="entry name" value="OS05G0107300 PROTEIN"/>
    <property type="match status" value="1"/>
</dbReference>